<dbReference type="Proteomes" id="UP000230069">
    <property type="component" value="Unassembled WGS sequence"/>
</dbReference>
<keyword evidence="3" id="KW-1185">Reference proteome</keyword>
<gene>
    <name evidence="2" type="ORF">AQUCO_01600385v1</name>
</gene>
<proteinExistence type="predicted"/>
<evidence type="ECO:0000313" key="3">
    <source>
        <dbReference type="Proteomes" id="UP000230069"/>
    </source>
</evidence>
<dbReference type="PANTHER" id="PTHR31315">
    <property type="entry name" value="PROTEIN SIP5"/>
    <property type="match status" value="1"/>
</dbReference>
<evidence type="ECO:0000313" key="2">
    <source>
        <dbReference type="EMBL" id="PIA46069.1"/>
    </source>
</evidence>
<protein>
    <recommendedName>
        <fullName evidence="4">RING-type domain-containing protein</fullName>
    </recommendedName>
</protein>
<dbReference type="SUPFAM" id="SSF57850">
    <property type="entry name" value="RING/U-box"/>
    <property type="match status" value="1"/>
</dbReference>
<dbReference type="GO" id="GO:0005737">
    <property type="term" value="C:cytoplasm"/>
    <property type="evidence" value="ECO:0007669"/>
    <property type="project" value="TreeGrafter"/>
</dbReference>
<dbReference type="EMBL" id="KZ305033">
    <property type="protein sequence ID" value="PIA46069.1"/>
    <property type="molecule type" value="Genomic_DNA"/>
</dbReference>
<dbReference type="OrthoDB" id="21471at2759"/>
<dbReference type="AlphaFoldDB" id="A0A2G5DRE2"/>
<reference evidence="2 3" key="1">
    <citation type="submission" date="2017-09" db="EMBL/GenBank/DDBJ databases">
        <title>WGS assembly of Aquilegia coerulea Goldsmith.</title>
        <authorList>
            <person name="Hodges S."/>
            <person name="Kramer E."/>
            <person name="Nordborg M."/>
            <person name="Tomkins J."/>
            <person name="Borevitz J."/>
            <person name="Derieg N."/>
            <person name="Yan J."/>
            <person name="Mihaltcheva S."/>
            <person name="Hayes R.D."/>
            <person name="Rokhsar D."/>
        </authorList>
    </citation>
    <scope>NUCLEOTIDE SEQUENCE [LARGE SCALE GENOMIC DNA]</scope>
    <source>
        <strain evidence="3">cv. Goldsmith</strain>
    </source>
</reference>
<sequence>MGNRVFRARRNIIEERYTRPQRLLRQPSNIDYKKLRKLILSHKLAPCFDGLEDSNSNSDLEECPICFFFYPSLNRSRCCSKGICTECFLQMNPSNAIRPAQCPFCKSSSYAVEYRGAKTEEEKGLEQAEEQKVIEAKIRMQFQESQTTDQVPSVNQQARPVEVHYPIQGSIQQTNAGWIQDGGNSNLSLHGRGIEVSQSPFPNALNERHAEFGLNLDEVMLMEAIWQSIQANCPQDCSSQQLSESYGMAGSHIGTYGSNQGFPYLAMIGQEEIQSSNSITGGAASVIARLAERNILQSGAFHSTNNNMQASPNQNAHFVEQQNCLLSTLPHNANMLQMGLGSAADSEFNEAMAENECLASCSTTEDGSWDSLSAPVPEGSHGSEDEFLSDEDLVKEEEIDDASSCSSVHTISDISGGSPDCSDMYESQYSSQIAAVRHQREFSEYQS</sequence>
<organism evidence="2 3">
    <name type="scientific">Aquilegia coerulea</name>
    <name type="common">Rocky mountain columbine</name>
    <dbReference type="NCBI Taxonomy" id="218851"/>
    <lineage>
        <taxon>Eukaryota</taxon>
        <taxon>Viridiplantae</taxon>
        <taxon>Streptophyta</taxon>
        <taxon>Embryophyta</taxon>
        <taxon>Tracheophyta</taxon>
        <taxon>Spermatophyta</taxon>
        <taxon>Magnoliopsida</taxon>
        <taxon>Ranunculales</taxon>
        <taxon>Ranunculaceae</taxon>
        <taxon>Thalictroideae</taxon>
        <taxon>Aquilegia</taxon>
    </lineage>
</organism>
<feature type="compositionally biased region" description="Polar residues" evidence="1">
    <location>
        <begin position="403"/>
        <end position="415"/>
    </location>
</feature>
<name>A0A2G5DRE2_AQUCA</name>
<feature type="region of interest" description="Disordered" evidence="1">
    <location>
        <begin position="365"/>
        <end position="419"/>
    </location>
</feature>
<dbReference type="InterPro" id="IPR039301">
    <property type="entry name" value="Sip5/DA2"/>
</dbReference>
<feature type="compositionally biased region" description="Acidic residues" evidence="1">
    <location>
        <begin position="385"/>
        <end position="401"/>
    </location>
</feature>
<dbReference type="STRING" id="218851.A0A2G5DRE2"/>
<dbReference type="EMBL" id="KZ305033">
    <property type="protein sequence ID" value="PIA46071.1"/>
    <property type="molecule type" value="Genomic_DNA"/>
</dbReference>
<dbReference type="PANTHER" id="PTHR31315:SF1">
    <property type="entry name" value="PROTEIN SIP5"/>
    <property type="match status" value="1"/>
</dbReference>
<evidence type="ECO:0000256" key="1">
    <source>
        <dbReference type="SAM" id="MobiDB-lite"/>
    </source>
</evidence>
<accession>A0A2G5DRE2</accession>
<evidence type="ECO:0008006" key="4">
    <source>
        <dbReference type="Google" id="ProtNLM"/>
    </source>
</evidence>